<name>A0A1H1Y7I5_9PSED</name>
<accession>A0A1H1Y7I5</accession>
<dbReference type="AlphaFoldDB" id="A0A1H1Y7I5"/>
<evidence type="ECO:0000256" key="1">
    <source>
        <dbReference type="SAM" id="MobiDB-lite"/>
    </source>
</evidence>
<dbReference type="Proteomes" id="UP000199524">
    <property type="component" value="Chromosome I"/>
</dbReference>
<feature type="compositionally biased region" description="Basic and acidic residues" evidence="1">
    <location>
        <begin position="35"/>
        <end position="45"/>
    </location>
</feature>
<feature type="compositionally biased region" description="Low complexity" evidence="1">
    <location>
        <begin position="7"/>
        <end position="25"/>
    </location>
</feature>
<keyword evidence="3" id="KW-1185">Reference proteome</keyword>
<protein>
    <submittedName>
        <fullName evidence="2">Uncharacterized protein</fullName>
    </submittedName>
</protein>
<organism evidence="2 3">
    <name type="scientific">Pseudomonas asplenii</name>
    <dbReference type="NCBI Taxonomy" id="53407"/>
    <lineage>
        <taxon>Bacteria</taxon>
        <taxon>Pseudomonadati</taxon>
        <taxon>Pseudomonadota</taxon>
        <taxon>Gammaproteobacteria</taxon>
        <taxon>Pseudomonadales</taxon>
        <taxon>Pseudomonadaceae</taxon>
        <taxon>Pseudomonas</taxon>
    </lineage>
</organism>
<gene>
    <name evidence="2" type="ORF">SAMN05216598_4259</name>
</gene>
<reference evidence="3" key="1">
    <citation type="submission" date="2016-10" db="EMBL/GenBank/DDBJ databases">
        <authorList>
            <person name="Varghese N."/>
            <person name="Submissions S."/>
        </authorList>
    </citation>
    <scope>NUCLEOTIDE SEQUENCE [LARGE SCALE GENOMIC DNA]</scope>
    <source>
        <strain evidence="3">ATCC 23835</strain>
    </source>
</reference>
<dbReference type="RefSeq" id="WP_157581058.1">
    <property type="nucleotide sequence ID" value="NZ_CP087202.1"/>
</dbReference>
<evidence type="ECO:0000313" key="3">
    <source>
        <dbReference type="Proteomes" id="UP000199524"/>
    </source>
</evidence>
<evidence type="ECO:0000313" key="2">
    <source>
        <dbReference type="EMBL" id="SDT17179.1"/>
    </source>
</evidence>
<dbReference type="GeneID" id="300210707"/>
<proteinExistence type="predicted"/>
<sequence>MEISNRPLPTLTPGTPTSPITLPSSSTPPPPLTEAQKEAAKKLRDLVNPPVTPPVTATPEKTSLIDEVV</sequence>
<feature type="region of interest" description="Disordered" evidence="1">
    <location>
        <begin position="1"/>
        <end position="69"/>
    </location>
</feature>
<dbReference type="EMBL" id="LT629777">
    <property type="protein sequence ID" value="SDT17179.1"/>
    <property type="molecule type" value="Genomic_DNA"/>
</dbReference>